<evidence type="ECO:0000313" key="4">
    <source>
        <dbReference type="Proteomes" id="UP001597478"/>
    </source>
</evidence>
<dbReference type="EMBL" id="JBHUOF010000021">
    <property type="protein sequence ID" value="MFD2800933.1"/>
    <property type="molecule type" value="Genomic_DNA"/>
</dbReference>
<dbReference type="Pfam" id="PF01243">
    <property type="entry name" value="PNPOx_N"/>
    <property type="match status" value="1"/>
</dbReference>
<dbReference type="InterPro" id="IPR052019">
    <property type="entry name" value="F420H2_bilvrd_red/Heme_oxyg"/>
</dbReference>
<sequence length="138" mass="15430">MRLDEGDARQRFAQARVARLATADPAGQPHVVPVTFAVIGDEIVFAVDGKPKSTMDLRRLRNIEANPKVAFLVDHYDDDWAQLWWVRADGEAVIHDDGPRWEEAVRALRVRYPQYVDAPPRGPAVRTAVSGWSGWAAS</sequence>
<dbReference type="InterPro" id="IPR011576">
    <property type="entry name" value="Pyridox_Oxase_N"/>
</dbReference>
<keyword evidence="1" id="KW-0560">Oxidoreductase</keyword>
<dbReference type="PANTHER" id="PTHR35176">
    <property type="entry name" value="HEME OXYGENASE HI_0854-RELATED"/>
    <property type="match status" value="1"/>
</dbReference>
<dbReference type="Proteomes" id="UP001597478">
    <property type="component" value="Unassembled WGS sequence"/>
</dbReference>
<accession>A0ABW5WEE3</accession>
<dbReference type="InterPro" id="IPR012349">
    <property type="entry name" value="Split_barrel_FMN-bd"/>
</dbReference>
<dbReference type="SUPFAM" id="SSF50475">
    <property type="entry name" value="FMN-binding split barrel"/>
    <property type="match status" value="1"/>
</dbReference>
<evidence type="ECO:0000256" key="1">
    <source>
        <dbReference type="ARBA" id="ARBA00023002"/>
    </source>
</evidence>
<feature type="domain" description="Pyridoxamine 5'-phosphate oxidase N-terminal" evidence="2">
    <location>
        <begin position="8"/>
        <end position="121"/>
    </location>
</feature>
<evidence type="ECO:0000259" key="2">
    <source>
        <dbReference type="Pfam" id="PF01243"/>
    </source>
</evidence>
<dbReference type="PANTHER" id="PTHR35176:SF2">
    <property type="entry name" value="F420H(2)-DEPENDENT REDUCTASE RV1155"/>
    <property type="match status" value="1"/>
</dbReference>
<comment type="caution">
    <text evidence="3">The sequence shown here is derived from an EMBL/GenBank/DDBJ whole genome shotgun (WGS) entry which is preliminary data.</text>
</comment>
<reference evidence="4" key="1">
    <citation type="journal article" date="2019" name="Int. J. Syst. Evol. Microbiol.">
        <title>The Global Catalogue of Microorganisms (GCM) 10K type strain sequencing project: providing services to taxonomists for standard genome sequencing and annotation.</title>
        <authorList>
            <consortium name="The Broad Institute Genomics Platform"/>
            <consortium name="The Broad Institute Genome Sequencing Center for Infectious Disease"/>
            <person name="Wu L."/>
            <person name="Ma J."/>
        </authorList>
    </citation>
    <scope>NUCLEOTIDE SEQUENCE [LARGE SCALE GENOMIC DNA]</scope>
    <source>
        <strain evidence="4">IBRC-M 10906</strain>
    </source>
</reference>
<gene>
    <name evidence="3" type="ORF">ACFS2C_16200</name>
</gene>
<keyword evidence="4" id="KW-1185">Reference proteome</keyword>
<evidence type="ECO:0000313" key="3">
    <source>
        <dbReference type="EMBL" id="MFD2800933.1"/>
    </source>
</evidence>
<protein>
    <submittedName>
        <fullName evidence="3">TIGR03668 family PPOX class F420-dependent oxidoreductase</fullName>
    </submittedName>
</protein>
<name>A0ABW5WEE3_9PSEU</name>
<organism evidence="3 4">
    <name type="scientific">Prauserella oleivorans</name>
    <dbReference type="NCBI Taxonomy" id="1478153"/>
    <lineage>
        <taxon>Bacteria</taxon>
        <taxon>Bacillati</taxon>
        <taxon>Actinomycetota</taxon>
        <taxon>Actinomycetes</taxon>
        <taxon>Pseudonocardiales</taxon>
        <taxon>Pseudonocardiaceae</taxon>
        <taxon>Prauserella</taxon>
    </lineage>
</organism>
<dbReference type="Gene3D" id="2.30.110.10">
    <property type="entry name" value="Electron Transport, Fmn-binding Protein, Chain A"/>
    <property type="match status" value="1"/>
</dbReference>
<proteinExistence type="predicted"/>
<dbReference type="NCBIfam" id="TIGR03668">
    <property type="entry name" value="Rv0121_F420"/>
    <property type="match status" value="1"/>
</dbReference>
<dbReference type="InterPro" id="IPR019967">
    <property type="entry name" value="F420-dep_enz_PPOX_Rv0121"/>
</dbReference>
<dbReference type="RefSeq" id="WP_377390832.1">
    <property type="nucleotide sequence ID" value="NZ_JBHSAN010000024.1"/>
</dbReference>